<dbReference type="SUPFAM" id="SSF54928">
    <property type="entry name" value="RNA-binding domain, RBD"/>
    <property type="match status" value="1"/>
</dbReference>
<name>A0ABN9R098_9DINO</name>
<gene>
    <name evidence="1" type="ORF">PCOR1329_LOCUS14748</name>
</gene>
<accession>A0ABN9R098</accession>
<comment type="caution">
    <text evidence="1">The sequence shown here is derived from an EMBL/GenBank/DDBJ whole genome shotgun (WGS) entry which is preliminary data.</text>
</comment>
<keyword evidence="2" id="KW-1185">Reference proteome</keyword>
<dbReference type="Gene3D" id="3.30.70.330">
    <property type="match status" value="1"/>
</dbReference>
<dbReference type="InterPro" id="IPR012677">
    <property type="entry name" value="Nucleotide-bd_a/b_plait_sf"/>
</dbReference>
<evidence type="ECO:0000313" key="2">
    <source>
        <dbReference type="Proteomes" id="UP001189429"/>
    </source>
</evidence>
<organism evidence="1 2">
    <name type="scientific">Prorocentrum cordatum</name>
    <dbReference type="NCBI Taxonomy" id="2364126"/>
    <lineage>
        <taxon>Eukaryota</taxon>
        <taxon>Sar</taxon>
        <taxon>Alveolata</taxon>
        <taxon>Dinophyceae</taxon>
        <taxon>Prorocentrales</taxon>
        <taxon>Prorocentraceae</taxon>
        <taxon>Prorocentrum</taxon>
    </lineage>
</organism>
<evidence type="ECO:0008006" key="3">
    <source>
        <dbReference type="Google" id="ProtNLM"/>
    </source>
</evidence>
<evidence type="ECO:0000313" key="1">
    <source>
        <dbReference type="EMBL" id="CAK0809512.1"/>
    </source>
</evidence>
<protein>
    <recommendedName>
        <fullName evidence="3">RNA-dependent RNA polymerase</fullName>
    </recommendedName>
</protein>
<dbReference type="InterPro" id="IPR035979">
    <property type="entry name" value="RBD_domain_sf"/>
</dbReference>
<sequence length="171" mass="18970">MSTAMILRTSAICKTAVNAYQDFTRKRVEKPGEDIGAPSFHFFTRLVIMLEKGLPHDAADWVREMLFRPTYGKPGRDAENRDGDNVVGLKLMNPAELPTAMLTMKGWGGGGGGGGGWNPQEVTLFVSGVPVGVQRRELLHIFRQYAGFSHMRQVDREDHCLVFVSFATQAQ</sequence>
<proteinExistence type="predicted"/>
<dbReference type="Proteomes" id="UP001189429">
    <property type="component" value="Unassembled WGS sequence"/>
</dbReference>
<reference evidence="1" key="1">
    <citation type="submission" date="2023-10" db="EMBL/GenBank/DDBJ databases">
        <authorList>
            <person name="Chen Y."/>
            <person name="Shah S."/>
            <person name="Dougan E. K."/>
            <person name="Thang M."/>
            <person name="Chan C."/>
        </authorList>
    </citation>
    <scope>NUCLEOTIDE SEQUENCE [LARGE SCALE GENOMIC DNA]</scope>
</reference>
<dbReference type="EMBL" id="CAUYUJ010004434">
    <property type="protein sequence ID" value="CAK0809512.1"/>
    <property type="molecule type" value="Genomic_DNA"/>
</dbReference>
<feature type="non-terminal residue" evidence="1">
    <location>
        <position position="171"/>
    </location>
</feature>